<dbReference type="Proteomes" id="UP000517106">
    <property type="component" value="Unassembled WGS sequence"/>
</dbReference>
<dbReference type="RefSeq" id="WP_182595481.1">
    <property type="nucleotide sequence ID" value="NZ_JACIVA010000037.1"/>
</dbReference>
<protein>
    <submittedName>
        <fullName evidence="1">Uncharacterized protein</fullName>
    </submittedName>
</protein>
<dbReference type="AlphaFoldDB" id="A0A7W3UL51"/>
<sequence>MKLTEKQKDCLYCHAPFQSIPLFRGEILLQIEEDGGEYRLMIKGNGDPEDIGFLSYVVDGQVINGCPFCKRPLDGEEEE</sequence>
<comment type="caution">
    <text evidence="1">The sequence shown here is derived from an EMBL/GenBank/DDBJ whole genome shotgun (WGS) entry which is preliminary data.</text>
</comment>
<organism evidence="1 2">
    <name type="scientific">Limosilactobacillus rudii</name>
    <dbReference type="NCBI Taxonomy" id="2759755"/>
    <lineage>
        <taxon>Bacteria</taxon>
        <taxon>Bacillati</taxon>
        <taxon>Bacillota</taxon>
        <taxon>Bacilli</taxon>
        <taxon>Lactobacillales</taxon>
        <taxon>Lactobacillaceae</taxon>
        <taxon>Limosilactobacillus</taxon>
    </lineage>
</organism>
<evidence type="ECO:0000313" key="2">
    <source>
        <dbReference type="Proteomes" id="UP000517106"/>
    </source>
</evidence>
<accession>A0A7W3UL51</accession>
<keyword evidence="2" id="KW-1185">Reference proteome</keyword>
<dbReference type="EMBL" id="JACIVA010000037">
    <property type="protein sequence ID" value="MBB1096875.1"/>
    <property type="molecule type" value="Genomic_DNA"/>
</dbReference>
<name>A0A7W3UL51_9LACO</name>
<evidence type="ECO:0000313" key="1">
    <source>
        <dbReference type="EMBL" id="MBB1096875.1"/>
    </source>
</evidence>
<gene>
    <name evidence="1" type="ORF">H5S09_02780</name>
</gene>
<proteinExistence type="predicted"/>
<reference evidence="1 2" key="1">
    <citation type="submission" date="2020-07" db="EMBL/GenBank/DDBJ databases">
        <title>Description of Limosilactobacillus balticus sp. nov., Limosilactobacillus agrestis sp. nov., Limosilactobacillus albertensis sp. nov., Limosilactobacillus rudii sp. nov., Limosilactobacillus fastidiosus sp. nov., five novel Limosilactobacillus species isolated from the vertebrate gastrointestinal tract, and proposal of 6 subspecies of Limosilactobacillus reuteri adapted to the gastrointestinal tract of specific vertebrate hosts.</title>
        <authorList>
            <person name="Li F."/>
            <person name="Cheng C."/>
            <person name="Zheng J."/>
            <person name="Quevedo R.M."/>
            <person name="Li J."/>
            <person name="Roos S."/>
            <person name="Gaenzle M.G."/>
            <person name="Walter J."/>
        </authorList>
    </citation>
    <scope>NUCLEOTIDE SEQUENCE [LARGE SCALE GENOMIC DNA]</scope>
    <source>
        <strain evidence="1 2">STM2_1</strain>
    </source>
</reference>